<feature type="compositionally biased region" description="Basic and acidic residues" evidence="4">
    <location>
        <begin position="131"/>
        <end position="144"/>
    </location>
</feature>
<evidence type="ECO:0000256" key="3">
    <source>
        <dbReference type="ARBA" id="ARBA00023163"/>
    </source>
</evidence>
<dbReference type="InterPro" id="IPR036388">
    <property type="entry name" value="WH-like_DNA-bd_sf"/>
</dbReference>
<dbReference type="RefSeq" id="WP_030448770.1">
    <property type="nucleotide sequence ID" value="NZ_AP023354.1"/>
</dbReference>
<evidence type="ECO:0000313" key="6">
    <source>
        <dbReference type="EMBL" id="BCJ29088.1"/>
    </source>
</evidence>
<dbReference type="PANTHER" id="PTHR33204">
    <property type="entry name" value="TRANSCRIPTIONAL REGULATOR, MARR FAMILY"/>
    <property type="match status" value="1"/>
</dbReference>
<dbReference type="KEGG" id="aser:Asera_31960"/>
<keyword evidence="2" id="KW-0238">DNA-binding</keyword>
<feature type="region of interest" description="Disordered" evidence="4">
    <location>
        <begin position="118"/>
        <end position="144"/>
    </location>
</feature>
<dbReference type="EMBL" id="AP023354">
    <property type="protein sequence ID" value="BCJ29088.1"/>
    <property type="molecule type" value="Genomic_DNA"/>
</dbReference>
<evidence type="ECO:0000256" key="4">
    <source>
        <dbReference type="SAM" id="MobiDB-lite"/>
    </source>
</evidence>
<dbReference type="Proteomes" id="UP000680750">
    <property type="component" value="Chromosome"/>
</dbReference>
<feature type="domain" description="HTH hxlR-type" evidence="5">
    <location>
        <begin position="24"/>
        <end position="122"/>
    </location>
</feature>
<dbReference type="SUPFAM" id="SSF46785">
    <property type="entry name" value="Winged helix' DNA-binding domain"/>
    <property type="match status" value="1"/>
</dbReference>
<dbReference type="Pfam" id="PF01638">
    <property type="entry name" value="HxlR"/>
    <property type="match status" value="1"/>
</dbReference>
<dbReference type="InterPro" id="IPR036390">
    <property type="entry name" value="WH_DNA-bd_sf"/>
</dbReference>
<dbReference type="GO" id="GO:0003677">
    <property type="term" value="F:DNA binding"/>
    <property type="evidence" value="ECO:0007669"/>
    <property type="project" value="UniProtKB-KW"/>
</dbReference>
<evidence type="ECO:0000313" key="7">
    <source>
        <dbReference type="Proteomes" id="UP000680750"/>
    </source>
</evidence>
<dbReference type="PROSITE" id="PS51118">
    <property type="entry name" value="HTH_HXLR"/>
    <property type="match status" value="1"/>
</dbReference>
<dbReference type="OrthoDB" id="3293788at2"/>
<gene>
    <name evidence="6" type="ORF">Asera_31960</name>
</gene>
<dbReference type="InterPro" id="IPR002577">
    <property type="entry name" value="HTH_HxlR"/>
</dbReference>
<evidence type="ECO:0000259" key="5">
    <source>
        <dbReference type="PROSITE" id="PS51118"/>
    </source>
</evidence>
<evidence type="ECO:0000256" key="1">
    <source>
        <dbReference type="ARBA" id="ARBA00023015"/>
    </source>
</evidence>
<organism evidence="6 7">
    <name type="scientific">Actinocatenispora sera</name>
    <dbReference type="NCBI Taxonomy" id="390989"/>
    <lineage>
        <taxon>Bacteria</taxon>
        <taxon>Bacillati</taxon>
        <taxon>Actinomycetota</taxon>
        <taxon>Actinomycetes</taxon>
        <taxon>Micromonosporales</taxon>
        <taxon>Micromonosporaceae</taxon>
        <taxon>Actinocatenispora</taxon>
    </lineage>
</organism>
<keyword evidence="7" id="KW-1185">Reference proteome</keyword>
<keyword evidence="1" id="KW-0805">Transcription regulation</keyword>
<evidence type="ECO:0000256" key="2">
    <source>
        <dbReference type="ARBA" id="ARBA00023125"/>
    </source>
</evidence>
<reference evidence="6" key="1">
    <citation type="submission" date="2020-08" db="EMBL/GenBank/DDBJ databases">
        <title>Whole genome shotgun sequence of Actinocatenispora sera NBRC 101916.</title>
        <authorList>
            <person name="Komaki H."/>
            <person name="Tamura T."/>
        </authorList>
    </citation>
    <scope>NUCLEOTIDE SEQUENCE</scope>
    <source>
        <strain evidence="6">NBRC 101916</strain>
    </source>
</reference>
<protein>
    <submittedName>
        <fullName evidence="6">Transcriptional regulator</fullName>
    </submittedName>
</protein>
<keyword evidence="3" id="KW-0804">Transcription</keyword>
<name>A0A810L4N9_9ACTN</name>
<dbReference type="PANTHER" id="PTHR33204:SF37">
    <property type="entry name" value="HTH-TYPE TRANSCRIPTIONAL REGULATOR YODB"/>
    <property type="match status" value="1"/>
</dbReference>
<sequence>MATTTASQRRAEARQEYDAFIAECPSRQVLDTIADKWVTLVLAALDGGPARYSQLSRQIAGVSQKMLTQTLRQLERDGLVDRTVTASVPVRVDYTLTPLGASLVAVIAPLKRWAEQHMPDVRSSRRRYDRRARDADRSPATRSD</sequence>
<proteinExistence type="predicted"/>
<dbReference type="AlphaFoldDB" id="A0A810L4N9"/>
<dbReference type="Gene3D" id="1.10.10.10">
    <property type="entry name" value="Winged helix-like DNA-binding domain superfamily/Winged helix DNA-binding domain"/>
    <property type="match status" value="1"/>
</dbReference>
<accession>A0A810L4N9</accession>